<evidence type="ECO:0000256" key="1">
    <source>
        <dbReference type="ARBA" id="ARBA00023172"/>
    </source>
</evidence>
<gene>
    <name evidence="3" type="ORF">NLJ89_g9554</name>
</gene>
<dbReference type="PANTHER" id="PTHR33050">
    <property type="entry name" value="REVERSE TRANSCRIPTASE DOMAIN-CONTAINING PROTEIN"/>
    <property type="match status" value="1"/>
</dbReference>
<dbReference type="InterPro" id="IPR052055">
    <property type="entry name" value="Hepadnavirus_pol/RT"/>
</dbReference>
<keyword evidence="4" id="KW-1185">Reference proteome</keyword>
<dbReference type="OrthoDB" id="2506773at2759"/>
<organism evidence="3 4">
    <name type="scientific">Agrocybe chaxingu</name>
    <dbReference type="NCBI Taxonomy" id="84603"/>
    <lineage>
        <taxon>Eukaryota</taxon>
        <taxon>Fungi</taxon>
        <taxon>Dikarya</taxon>
        <taxon>Basidiomycota</taxon>
        <taxon>Agaricomycotina</taxon>
        <taxon>Agaricomycetes</taxon>
        <taxon>Agaricomycetidae</taxon>
        <taxon>Agaricales</taxon>
        <taxon>Agaricineae</taxon>
        <taxon>Strophariaceae</taxon>
        <taxon>Agrocybe</taxon>
    </lineage>
</organism>
<dbReference type="PANTHER" id="PTHR33050:SF7">
    <property type="entry name" value="RIBONUCLEASE H"/>
    <property type="match status" value="1"/>
</dbReference>
<protein>
    <submittedName>
        <fullName evidence="3">Uncharacterized protein</fullName>
    </submittedName>
</protein>
<dbReference type="InterPro" id="IPR011010">
    <property type="entry name" value="DNA_brk_join_enz"/>
</dbReference>
<dbReference type="GO" id="GO:0003677">
    <property type="term" value="F:DNA binding"/>
    <property type="evidence" value="ECO:0007669"/>
    <property type="project" value="InterPro"/>
</dbReference>
<feature type="region of interest" description="Disordered" evidence="2">
    <location>
        <begin position="425"/>
        <end position="501"/>
    </location>
</feature>
<dbReference type="SUPFAM" id="SSF47823">
    <property type="entry name" value="lambda integrase-like, N-terminal domain"/>
    <property type="match status" value="1"/>
</dbReference>
<evidence type="ECO:0000313" key="4">
    <source>
        <dbReference type="Proteomes" id="UP001148786"/>
    </source>
</evidence>
<evidence type="ECO:0000313" key="3">
    <source>
        <dbReference type="EMBL" id="KAJ3500967.1"/>
    </source>
</evidence>
<keyword evidence="1" id="KW-0233">DNA recombination</keyword>
<name>A0A9W8JSU1_9AGAR</name>
<dbReference type="GO" id="GO:0015074">
    <property type="term" value="P:DNA integration"/>
    <property type="evidence" value="ECO:0007669"/>
    <property type="project" value="InterPro"/>
</dbReference>
<dbReference type="InterPro" id="IPR013762">
    <property type="entry name" value="Integrase-like_cat_sf"/>
</dbReference>
<dbReference type="SUPFAM" id="SSF56349">
    <property type="entry name" value="DNA breaking-rejoining enzymes"/>
    <property type="match status" value="1"/>
</dbReference>
<dbReference type="Gene3D" id="1.10.443.10">
    <property type="entry name" value="Intergrase catalytic core"/>
    <property type="match status" value="1"/>
</dbReference>
<accession>A0A9W8JSU1</accession>
<reference evidence="3" key="1">
    <citation type="submission" date="2022-07" db="EMBL/GenBank/DDBJ databases">
        <title>Genome Sequence of Agrocybe chaxingu.</title>
        <authorList>
            <person name="Buettner E."/>
        </authorList>
    </citation>
    <scope>NUCLEOTIDE SEQUENCE</scope>
    <source>
        <strain evidence="3">MP-N11</strain>
    </source>
</reference>
<dbReference type="Proteomes" id="UP001148786">
    <property type="component" value="Unassembled WGS sequence"/>
</dbReference>
<evidence type="ECO:0000256" key="2">
    <source>
        <dbReference type="SAM" id="MobiDB-lite"/>
    </source>
</evidence>
<dbReference type="GO" id="GO:0006310">
    <property type="term" value="P:DNA recombination"/>
    <property type="evidence" value="ECO:0007669"/>
    <property type="project" value="UniProtKB-KW"/>
</dbReference>
<dbReference type="AlphaFoldDB" id="A0A9W8JSU1"/>
<comment type="caution">
    <text evidence="3">The sequence shown here is derived from an EMBL/GenBank/DDBJ whole genome shotgun (WGS) entry which is preliminary data.</text>
</comment>
<proteinExistence type="predicted"/>
<feature type="compositionally biased region" description="Low complexity" evidence="2">
    <location>
        <begin position="471"/>
        <end position="484"/>
    </location>
</feature>
<sequence length="904" mass="99635">MPPLLETVIFPNARSAAENMDTIQEYLDSEINAGRISGPFSHHDVERILRGPFQCLPLVVVTQTQGPDEPEKKRICKNLSKFNNIHASVNSHIAKEDFPTRFDTACRIAQLVTHAPLGTQACTVDIAKFHRTCPVLPAHKPWLVVQGAPACASSNAGMIANAAVDIWRSEGISTIAKYEDNIGIFRTPCTSIPGPFRNTNDNFTYPYDRDTALARIKPLHIPWHPEKGELVFKYEIVLIGFLWDLPNRKVSLPEAKRLKYHIRVRQFIDCFQGHPCPLTDVERIHGTLCHCAFIYPAGCSFLASLSNFASSFPKDKPYATRYPPPSMITDLRWWLQALSVPGVSRSLRPLGPPRDLGIFVDASTSWGIGIVIGNEWTRFRLLPDWKKPGRDICWLETLAVELLVYILEERGFQNARIRIHSDNQGTIGAMDKGRSDPGPSPSLCPSSKPGLPASPVSQDPLPPHTSPQTPIPSAAISTGSSSSACPPPPSTSSHAKTIARRPKAGCQISPSLLRPHVGAADRVFSWDTPFAQTLRGSLARSLPPPLVNSALLSIRGALAPNTKSSYGAGILRFTQFCDKWQIPESDRMPASFALLCAFIGEHSGGVVGGTVKGWLSGIRSWHIVNHAPWEGDDAWVHLARVAANRDGTKHKRPLRAPVSIEHLLCLRNALTLSIPFHAAVWATATCAFFGCRRLGEVTVPSLSAFNPSLHATRGTNVQLCSFRNGARSAHFRIPWTKTTREEGFTVILTTRDDILCPRTALENHLHVNQSISDDFSFFAYLSSSGRPEHMLRHKFLSFITDIWNCSFMAHVLGHSFRIGGAVALLLAGVPPEVVAATGGWASLAFLLYWRRMEEILPMSTSKAYNKSHLDTLAIIFEEFRISHKLPSHLPVDSDCSSPAPLLTI</sequence>
<dbReference type="EMBL" id="JANKHO010001512">
    <property type="protein sequence ID" value="KAJ3500967.1"/>
    <property type="molecule type" value="Genomic_DNA"/>
</dbReference>